<comment type="caution">
    <text evidence="1">The sequence shown here is derived from an EMBL/GenBank/DDBJ whole genome shotgun (WGS) entry which is preliminary data.</text>
</comment>
<gene>
    <name evidence="1" type="ORF">XSR1_240032</name>
</gene>
<reference evidence="1" key="1">
    <citation type="submission" date="2013-11" db="EMBL/GenBank/DDBJ databases">
        <title>Draft genome sequence and annotation of the entomopathogenic bacteria, Xenorhabdus cabanillasi strain JM26 and Xenorhabdus szentirmai strain DSM 16338.</title>
        <authorList>
            <person name="Gualtieri M."/>
            <person name="Ogier J.C."/>
            <person name="Pages S."/>
            <person name="Givaudan A."/>
            <person name="Gaudriault S."/>
        </authorList>
    </citation>
    <scope>NUCLEOTIDE SEQUENCE [LARGE SCALE GENOMIC DNA]</scope>
    <source>
        <strain evidence="1">DSM 16338</strain>
    </source>
</reference>
<evidence type="ECO:0000313" key="1">
    <source>
        <dbReference type="EMBL" id="CDL82786.1"/>
    </source>
</evidence>
<evidence type="ECO:0000313" key="2">
    <source>
        <dbReference type="Proteomes" id="UP000019202"/>
    </source>
</evidence>
<proteinExistence type="predicted"/>
<dbReference type="EMBL" id="CBXF010000082">
    <property type="protein sequence ID" value="CDL82786.1"/>
    <property type="molecule type" value="Genomic_DNA"/>
</dbReference>
<dbReference type="AlphaFoldDB" id="W1IYS9"/>
<keyword evidence="2" id="KW-1185">Reference proteome</keyword>
<dbReference type="STRING" id="1427518.XSR1_240032"/>
<dbReference type="Proteomes" id="UP000019202">
    <property type="component" value="Unassembled WGS sequence"/>
</dbReference>
<accession>W1IYS9</accession>
<name>W1IYS9_9GAMM</name>
<organism evidence="1 2">
    <name type="scientific">Xenorhabdus szentirmaii DSM 16338</name>
    <dbReference type="NCBI Taxonomy" id="1427518"/>
    <lineage>
        <taxon>Bacteria</taxon>
        <taxon>Pseudomonadati</taxon>
        <taxon>Pseudomonadota</taxon>
        <taxon>Gammaproteobacteria</taxon>
        <taxon>Enterobacterales</taxon>
        <taxon>Morganellaceae</taxon>
        <taxon>Xenorhabdus</taxon>
    </lineage>
</organism>
<sequence length="46" mass="5296">MKFKIKFLIFHIYPLQLDYSKTLRDFENDLLTSGAKTGSCQSRLAG</sequence>
<protein>
    <submittedName>
        <fullName evidence="1">Uncharacterized protein</fullName>
    </submittedName>
</protein>